<gene>
    <name evidence="2" type="ORF">ME5_00083</name>
</gene>
<name>J0R7J3_9HYPH</name>
<keyword evidence="3" id="KW-1185">Reference proteome</keyword>
<evidence type="ECO:0000259" key="1">
    <source>
        <dbReference type="Pfam" id="PF09949"/>
    </source>
</evidence>
<dbReference type="HOGENOM" id="CLU_030283_0_0_5"/>
<dbReference type="GO" id="GO:0008195">
    <property type="term" value="F:phosphatidate phosphatase activity"/>
    <property type="evidence" value="ECO:0007669"/>
    <property type="project" value="InterPro"/>
</dbReference>
<dbReference type="OrthoDB" id="9789875at2"/>
<evidence type="ECO:0000313" key="3">
    <source>
        <dbReference type="Proteomes" id="UP000008952"/>
    </source>
</evidence>
<comment type="caution">
    <text evidence="2">The sequence shown here is derived from an EMBL/GenBank/DDBJ whole genome shotgun (WGS) entry which is preliminary data.</text>
</comment>
<protein>
    <recommendedName>
        <fullName evidence="1">Phosphatidate phosphatase APP1 catalytic domain-containing protein</fullName>
    </recommendedName>
</protein>
<proteinExistence type="predicted"/>
<dbReference type="InterPro" id="IPR052935">
    <property type="entry name" value="Mg2+_PAP"/>
</dbReference>
<accession>J0R7J3</accession>
<dbReference type="eggNOG" id="COG4850">
    <property type="taxonomic scope" value="Bacteria"/>
</dbReference>
<reference evidence="2 3" key="1">
    <citation type="submission" date="2012-03" db="EMBL/GenBank/DDBJ databases">
        <title>The Genome Sequence of Bartonella tamiae Th239.</title>
        <authorList>
            <consortium name="The Broad Institute Genome Sequencing Platform"/>
            <consortium name="The Broad Institute Genome Sequencing Center for Infectious Disease"/>
            <person name="Feldgarden M."/>
            <person name="Kirby J."/>
            <person name="Kosoy M."/>
            <person name="Birtles R."/>
            <person name="Probert W.S."/>
            <person name="Chiaraviglio L."/>
            <person name="Young S.K."/>
            <person name="Zeng Q."/>
            <person name="Gargeya S."/>
            <person name="Fitzgerald M."/>
            <person name="Haas B."/>
            <person name="Abouelleil A."/>
            <person name="Alvarado L."/>
            <person name="Arachchi H.M."/>
            <person name="Berlin A."/>
            <person name="Chapman S.B."/>
            <person name="Gearin G."/>
            <person name="Goldberg J."/>
            <person name="Griggs A."/>
            <person name="Gujja S."/>
            <person name="Hansen M."/>
            <person name="Heiman D."/>
            <person name="Howarth C."/>
            <person name="Larimer J."/>
            <person name="Lui A."/>
            <person name="MacDonald P.J.P."/>
            <person name="McCowen C."/>
            <person name="Montmayeur A."/>
            <person name="Murphy C."/>
            <person name="Neiman D."/>
            <person name="Pearson M."/>
            <person name="Priest M."/>
            <person name="Roberts A."/>
            <person name="Saif S."/>
            <person name="Shea T."/>
            <person name="Sisk P."/>
            <person name="Stolte C."/>
            <person name="Sykes S."/>
            <person name="Wortman J."/>
            <person name="Nusbaum C."/>
            <person name="Birren B."/>
        </authorList>
    </citation>
    <scope>NUCLEOTIDE SEQUENCE [LARGE SCALE GENOMIC DNA]</scope>
    <source>
        <strain evidence="2 3">Th239</strain>
    </source>
</reference>
<evidence type="ECO:0000313" key="2">
    <source>
        <dbReference type="EMBL" id="EJF91704.1"/>
    </source>
</evidence>
<dbReference type="PATRIC" id="fig|1094558.3.peg.85"/>
<dbReference type="Pfam" id="PF09949">
    <property type="entry name" value="APP1_cat"/>
    <property type="match status" value="1"/>
</dbReference>
<dbReference type="PANTHER" id="PTHR28208:SF1">
    <property type="entry name" value="FILAMENT ORGANIZATION PROTEIN APP1-LIKE, PUTATIVE (AFU_ORTHOLOGUE AFUA_1G06650)-RELATED"/>
    <property type="match status" value="1"/>
</dbReference>
<dbReference type="InterPro" id="IPR019236">
    <property type="entry name" value="APP1_cat"/>
</dbReference>
<organism evidence="2 3">
    <name type="scientific">Bartonella tamiae Th239</name>
    <dbReference type="NCBI Taxonomy" id="1094558"/>
    <lineage>
        <taxon>Bacteria</taxon>
        <taxon>Pseudomonadati</taxon>
        <taxon>Pseudomonadota</taxon>
        <taxon>Alphaproteobacteria</taxon>
        <taxon>Hyphomicrobiales</taxon>
        <taxon>Bartonellaceae</taxon>
        <taxon>Bartonella</taxon>
    </lineage>
</organism>
<sequence>MREKNKTSQNTDQQQMRTLRKLFVALGMAFPLASASSAESHLKPDEFVMFLPDIAYQNDNGDILAGIQTWVYEKEKRRGLTHILALFLGIDMSALTAAERRQLYARTQLFRVDSERGKEVFVQDEDNYIHKMPKTASNGRSHILAPVKLDNKQSIKRLYFYPANIGKTNNADIAVAIYAPPTGLSVISDIDDTIKHSFVVDKRQLLINTFLNDFTAIDQMANFYREININNDVAYHYVSSSPIQLFPVLHEFMIENNYPLGTMHLREATRWSDIVPLLKASRTHKIRSIERLLRAYPKRKFLLIGDSVENDPAIYADLGHRFPDQIYGIIIRHATPKKSYIEIERHLNGLDRKTWIIASSVDDMRNFFKDLQSANKIKQ</sequence>
<dbReference type="EMBL" id="AIMB01000001">
    <property type="protein sequence ID" value="EJF91704.1"/>
    <property type="molecule type" value="Genomic_DNA"/>
</dbReference>
<dbReference type="RefSeq" id="WP_008037379.1">
    <property type="nucleotide sequence ID" value="NZ_JH725147.1"/>
</dbReference>
<dbReference type="PANTHER" id="PTHR28208">
    <property type="entry name" value="PHOSPHATIDATE PHOSPHATASE APP1"/>
    <property type="match status" value="1"/>
</dbReference>
<dbReference type="Proteomes" id="UP000008952">
    <property type="component" value="Unassembled WGS sequence"/>
</dbReference>
<dbReference type="AlphaFoldDB" id="J0R7J3"/>
<feature type="domain" description="Phosphatidate phosphatase APP1 catalytic" evidence="1">
    <location>
        <begin position="185"/>
        <end position="333"/>
    </location>
</feature>